<feature type="transmembrane region" description="Helical" evidence="1">
    <location>
        <begin position="229"/>
        <end position="249"/>
    </location>
</feature>
<reference evidence="2 3" key="1">
    <citation type="submission" date="2021-03" db="EMBL/GenBank/DDBJ databases">
        <title>Sequencing the genomes of 1000 actinobacteria strains.</title>
        <authorList>
            <person name="Klenk H.-P."/>
        </authorList>
    </citation>
    <scope>NUCLEOTIDE SEQUENCE [LARGE SCALE GENOMIC DNA]</scope>
    <source>
        <strain evidence="2 3">DSM 46670</strain>
    </source>
</reference>
<feature type="transmembrane region" description="Helical" evidence="1">
    <location>
        <begin position="104"/>
        <end position="125"/>
    </location>
</feature>
<feature type="transmembrane region" description="Helical" evidence="1">
    <location>
        <begin position="137"/>
        <end position="158"/>
    </location>
</feature>
<evidence type="ECO:0008006" key="4">
    <source>
        <dbReference type="Google" id="ProtNLM"/>
    </source>
</evidence>
<sequence>MGSLLWLAFTLALAGALLNGLGALWQNTAVRDKQNGKLVAIGALLELLSNRKWLMGQLAVVIGSALHFGALAFAPVTVIQPIGVLGIAVTAVASARYDRTGLSLGTWFALAAIVLGVGGFTSLAASNAQVTSVSDETAVLIALIVGLLLMVLGLIGSIGHGLVRCLAFAAGGGVVFGFSSVVVRLAALSVEHGNRADFPTGSLIGAILSIPVAVWFIQQAHASGPPDLVVAALTLSDPLVAIGIGYVALGEGAKTSTVATLGEVVCFLLAAVGIVLLPRTRAKSKKDAPNATLGASDATNATLGAKFNR</sequence>
<feature type="transmembrane region" description="Helical" evidence="1">
    <location>
        <begin position="198"/>
        <end position="217"/>
    </location>
</feature>
<keyword evidence="1" id="KW-1133">Transmembrane helix</keyword>
<dbReference type="PANTHER" id="PTHR40761:SF1">
    <property type="entry name" value="CONSERVED INTEGRAL MEMBRANE ALANINE VALINE AND LEUCINE RICH PROTEIN-RELATED"/>
    <property type="match status" value="1"/>
</dbReference>
<keyword evidence="1" id="KW-0472">Membrane</keyword>
<proteinExistence type="predicted"/>
<keyword evidence="1" id="KW-0812">Transmembrane</keyword>
<name>A0ABS4TCV8_9PSEU</name>
<organism evidence="2 3">
    <name type="scientific">Kibdelosporangium banguiense</name>
    <dbReference type="NCBI Taxonomy" id="1365924"/>
    <lineage>
        <taxon>Bacteria</taxon>
        <taxon>Bacillati</taxon>
        <taxon>Actinomycetota</taxon>
        <taxon>Actinomycetes</taxon>
        <taxon>Pseudonocardiales</taxon>
        <taxon>Pseudonocardiaceae</taxon>
        <taxon>Kibdelosporangium</taxon>
    </lineage>
</organism>
<evidence type="ECO:0000256" key="1">
    <source>
        <dbReference type="SAM" id="Phobius"/>
    </source>
</evidence>
<gene>
    <name evidence="2" type="ORF">JOF56_002644</name>
</gene>
<feature type="transmembrane region" description="Helical" evidence="1">
    <location>
        <begin position="6"/>
        <end position="25"/>
    </location>
</feature>
<protein>
    <recommendedName>
        <fullName evidence="4">Magnesium transporter NIPA</fullName>
    </recommendedName>
</protein>
<evidence type="ECO:0000313" key="2">
    <source>
        <dbReference type="EMBL" id="MBP2322259.1"/>
    </source>
</evidence>
<feature type="transmembrane region" description="Helical" evidence="1">
    <location>
        <begin position="78"/>
        <end position="97"/>
    </location>
</feature>
<dbReference type="PANTHER" id="PTHR40761">
    <property type="entry name" value="CONSERVED INTEGRAL MEMBRANE ALANINE VALINE AND LEUCINE RICH PROTEIN-RELATED"/>
    <property type="match status" value="1"/>
</dbReference>
<dbReference type="Proteomes" id="UP001519332">
    <property type="component" value="Unassembled WGS sequence"/>
</dbReference>
<feature type="transmembrane region" description="Helical" evidence="1">
    <location>
        <begin position="165"/>
        <end position="186"/>
    </location>
</feature>
<comment type="caution">
    <text evidence="2">The sequence shown here is derived from an EMBL/GenBank/DDBJ whole genome shotgun (WGS) entry which is preliminary data.</text>
</comment>
<keyword evidence="3" id="KW-1185">Reference proteome</keyword>
<feature type="transmembrane region" description="Helical" evidence="1">
    <location>
        <begin position="255"/>
        <end position="277"/>
    </location>
</feature>
<accession>A0ABS4TCV8</accession>
<dbReference type="RefSeq" id="WP_209637611.1">
    <property type="nucleotide sequence ID" value="NZ_JAGINW010000001.1"/>
</dbReference>
<dbReference type="EMBL" id="JAGINW010000001">
    <property type="protein sequence ID" value="MBP2322259.1"/>
    <property type="molecule type" value="Genomic_DNA"/>
</dbReference>
<evidence type="ECO:0000313" key="3">
    <source>
        <dbReference type="Proteomes" id="UP001519332"/>
    </source>
</evidence>